<dbReference type="InterPro" id="IPR036388">
    <property type="entry name" value="WH-like_DNA-bd_sf"/>
</dbReference>
<dbReference type="InterPro" id="IPR007367">
    <property type="entry name" value="DUF433"/>
</dbReference>
<dbReference type="EMBL" id="JAAIJR010000031">
    <property type="protein sequence ID" value="NEX20583.1"/>
    <property type="molecule type" value="Genomic_DNA"/>
</dbReference>
<sequence>MNLNERIQIDPGICHGKPVIRDTRVPVAIILGSLAGGMSMHEIEEEYGVTAGDIQAALNFANDLIAQESFHSLPRVA</sequence>
<organism evidence="1 2">
    <name type="scientific">Thiorhodococcus mannitoliphagus</name>
    <dbReference type="NCBI Taxonomy" id="329406"/>
    <lineage>
        <taxon>Bacteria</taxon>
        <taxon>Pseudomonadati</taxon>
        <taxon>Pseudomonadota</taxon>
        <taxon>Gammaproteobacteria</taxon>
        <taxon>Chromatiales</taxon>
        <taxon>Chromatiaceae</taxon>
        <taxon>Thiorhodococcus</taxon>
    </lineage>
</organism>
<gene>
    <name evidence="1" type="ORF">G3480_09710</name>
</gene>
<dbReference type="Proteomes" id="UP000471640">
    <property type="component" value="Unassembled WGS sequence"/>
</dbReference>
<reference evidence="2" key="1">
    <citation type="journal article" date="2020" name="Microbiol. Resour. Announc.">
        <title>Draft Genome Sequences of Thiorhodococcus mannitoliphagus and Thiorhodococcus minor, Purple Sulfur Photosynthetic Bacteria in the Gammaproteobacterial Family Chromatiaceae.</title>
        <authorList>
            <person name="Aviles F.A."/>
            <person name="Meyer T.E."/>
            <person name="Kyndt J.A."/>
        </authorList>
    </citation>
    <scope>NUCLEOTIDE SEQUENCE [LARGE SCALE GENOMIC DNA]</scope>
    <source>
        <strain evidence="2">DSM 18266</strain>
    </source>
</reference>
<keyword evidence="2" id="KW-1185">Reference proteome</keyword>
<dbReference type="AlphaFoldDB" id="A0A6P1DTS5"/>
<accession>A0A6P1DTS5</accession>
<dbReference type="Gene3D" id="1.10.10.10">
    <property type="entry name" value="Winged helix-like DNA-binding domain superfamily/Winged helix DNA-binding domain"/>
    <property type="match status" value="1"/>
</dbReference>
<dbReference type="SUPFAM" id="SSF46689">
    <property type="entry name" value="Homeodomain-like"/>
    <property type="match status" value="1"/>
</dbReference>
<reference evidence="1 2" key="2">
    <citation type="submission" date="2020-02" db="EMBL/GenBank/DDBJ databases">
        <title>Genome sequences of Thiorhodococcus mannitoliphagus and Thiorhodococcus minor, purple sulfur photosynthetic bacteria in the gammaproteobacterial family, Chromatiaceae.</title>
        <authorList>
            <person name="Aviles F.A."/>
            <person name="Meyer T.E."/>
            <person name="Kyndt J.A."/>
        </authorList>
    </citation>
    <scope>NUCLEOTIDE SEQUENCE [LARGE SCALE GENOMIC DNA]</scope>
    <source>
        <strain evidence="1 2">DSM 18266</strain>
    </source>
</reference>
<name>A0A6P1DTS5_9GAMM</name>
<dbReference type="Pfam" id="PF04255">
    <property type="entry name" value="DUF433"/>
    <property type="match status" value="1"/>
</dbReference>
<protein>
    <submittedName>
        <fullName evidence="1">DUF433 domain-containing protein</fullName>
    </submittedName>
</protein>
<dbReference type="InterPro" id="IPR009057">
    <property type="entry name" value="Homeodomain-like_sf"/>
</dbReference>
<proteinExistence type="predicted"/>
<comment type="caution">
    <text evidence="1">The sequence shown here is derived from an EMBL/GenBank/DDBJ whole genome shotgun (WGS) entry which is preliminary data.</text>
</comment>
<dbReference type="RefSeq" id="WP_164653692.1">
    <property type="nucleotide sequence ID" value="NZ_JAAIJR010000031.1"/>
</dbReference>
<evidence type="ECO:0000313" key="2">
    <source>
        <dbReference type="Proteomes" id="UP000471640"/>
    </source>
</evidence>
<dbReference type="PANTHER" id="PTHR34849:SF3">
    <property type="entry name" value="SSR2962 PROTEIN"/>
    <property type="match status" value="1"/>
</dbReference>
<evidence type="ECO:0000313" key="1">
    <source>
        <dbReference type="EMBL" id="NEX20583.1"/>
    </source>
</evidence>
<dbReference type="PANTHER" id="PTHR34849">
    <property type="entry name" value="SSL5025 PROTEIN"/>
    <property type="match status" value="1"/>
</dbReference>